<evidence type="ECO:0000256" key="9">
    <source>
        <dbReference type="SAM" id="Phobius"/>
    </source>
</evidence>
<dbReference type="SUPFAM" id="SSF52200">
    <property type="entry name" value="Toll/Interleukin receptor TIR domain"/>
    <property type="match status" value="1"/>
</dbReference>
<dbReference type="AlphaFoldDB" id="A0A3Q1H4U5"/>
<accession>A0A3Q1H4U5</accession>
<evidence type="ECO:0000256" key="2">
    <source>
        <dbReference type="ARBA" id="ARBA00022729"/>
    </source>
</evidence>
<feature type="domain" description="Ig-like" evidence="12">
    <location>
        <begin position="113"/>
        <end position="198"/>
    </location>
</feature>
<dbReference type="InterPro" id="IPR007110">
    <property type="entry name" value="Ig-like_dom"/>
</dbReference>
<feature type="domain" description="TIR" evidence="11">
    <location>
        <begin position="367"/>
        <end position="539"/>
    </location>
</feature>
<dbReference type="PROSITE" id="PS50104">
    <property type="entry name" value="TIR"/>
    <property type="match status" value="1"/>
</dbReference>
<dbReference type="InterPro" id="IPR015621">
    <property type="entry name" value="IL-1_rcpt_fam"/>
</dbReference>
<dbReference type="InterPro" id="IPR013783">
    <property type="entry name" value="Ig-like_fold"/>
</dbReference>
<sequence>MAVTGWVYFLAAILSLAFARSHGLSGETETYYVSAGHLFLLKCLIPGATSNVTWSRGGRHNLSLPAGVEVREGLLWFLPVQMSHNGTYTCEKRDKSGFMHMTFAVSVSSGECPDAAETVTITLGVSGGLPCKQREIFKLNETKNIRWMKDCRPVQPLFVNKEGFMRLSAVSEKDAGKYTCLVDFSVDGGKYTAARSIEMTINNDIVAAEPEVVFPQNEVVIVEVGATVDLKCLALIGPSEQDGILMYWTVGKDFTDDYEELKESWEFIQDRGRVYARSILSISKVRHQFLNVPIHCYVSCAVGDTSGLVRLQEADHSVLYTTVALCFTAPLALLALGVVFLFFRVDLVLAYRKILRYVSKQQAPDGKLYDAYVSFLDSKTLSSAQTAHFVLQILPEELERKSGYSLYIRGRDDCPGEAFHDVIAAAVHQCRRLIIILSPDAKYSPDSGQTEEVSSTCGEQIQLCYEHKVGLHDALTQNDPRVILVEIDGPVDYRHLPESLCYIKRRQGALKWKTDSHATHKLIKLCSNRNFWKKLRYHMPSVPSERCQIID</sequence>
<name>A0A3Q1H4U5_ANATE</name>
<protein>
    <submittedName>
        <fullName evidence="13">Uncharacterized protein</fullName>
    </submittedName>
</protein>
<keyword evidence="6" id="KW-1015">Disulfide bond</keyword>
<feature type="signal peptide" evidence="10">
    <location>
        <begin position="1"/>
        <end position="19"/>
    </location>
</feature>
<dbReference type="PRINTS" id="PR01536">
    <property type="entry name" value="INTRLKN1R12F"/>
</dbReference>
<organism evidence="13 14">
    <name type="scientific">Anabas testudineus</name>
    <name type="common">Climbing perch</name>
    <name type="synonym">Anthias testudineus</name>
    <dbReference type="NCBI Taxonomy" id="64144"/>
    <lineage>
        <taxon>Eukaryota</taxon>
        <taxon>Metazoa</taxon>
        <taxon>Chordata</taxon>
        <taxon>Craniata</taxon>
        <taxon>Vertebrata</taxon>
        <taxon>Euteleostomi</taxon>
        <taxon>Actinopterygii</taxon>
        <taxon>Neopterygii</taxon>
        <taxon>Teleostei</taxon>
        <taxon>Neoteleostei</taxon>
        <taxon>Acanthomorphata</taxon>
        <taxon>Anabantaria</taxon>
        <taxon>Anabantiformes</taxon>
        <taxon>Anabantoidei</taxon>
        <taxon>Anabantidae</taxon>
        <taxon>Anabas</taxon>
    </lineage>
</organism>
<evidence type="ECO:0000313" key="14">
    <source>
        <dbReference type="Proteomes" id="UP000265040"/>
    </source>
</evidence>
<dbReference type="Ensembl" id="ENSATET00000003347.3">
    <property type="protein sequence ID" value="ENSATEP00000003317.3"/>
    <property type="gene ID" value="ENSATEG00000002356.3"/>
</dbReference>
<keyword evidence="2 10" id="KW-0732">Signal</keyword>
<comment type="similarity">
    <text evidence="1">Belongs to the interleukin-1 receptor family.</text>
</comment>
<evidence type="ECO:0000256" key="8">
    <source>
        <dbReference type="ARBA" id="ARBA00023319"/>
    </source>
</evidence>
<dbReference type="InterPro" id="IPR035897">
    <property type="entry name" value="Toll_tir_struct_dom_sf"/>
</dbReference>
<dbReference type="CDD" id="cd00096">
    <property type="entry name" value="Ig"/>
    <property type="match status" value="1"/>
</dbReference>
<dbReference type="InterPro" id="IPR036179">
    <property type="entry name" value="Ig-like_dom_sf"/>
</dbReference>
<dbReference type="PRINTS" id="PR01537">
    <property type="entry name" value="INTRLKN1R1F"/>
</dbReference>
<reference evidence="13" key="3">
    <citation type="submission" date="2025-09" db="UniProtKB">
        <authorList>
            <consortium name="Ensembl"/>
        </authorList>
    </citation>
    <scope>IDENTIFICATION</scope>
</reference>
<evidence type="ECO:0000259" key="11">
    <source>
        <dbReference type="PROSITE" id="PS50104"/>
    </source>
</evidence>
<dbReference type="Gene3D" id="2.60.40.10">
    <property type="entry name" value="Immunoglobulins"/>
    <property type="match status" value="3"/>
</dbReference>
<dbReference type="Gene3D" id="3.40.50.10140">
    <property type="entry name" value="Toll/interleukin-1 receptor homology (TIR) domain"/>
    <property type="match status" value="1"/>
</dbReference>
<evidence type="ECO:0000256" key="10">
    <source>
        <dbReference type="SAM" id="SignalP"/>
    </source>
</evidence>
<evidence type="ECO:0000256" key="6">
    <source>
        <dbReference type="ARBA" id="ARBA00023157"/>
    </source>
</evidence>
<evidence type="ECO:0000256" key="7">
    <source>
        <dbReference type="ARBA" id="ARBA00023180"/>
    </source>
</evidence>
<reference evidence="13" key="2">
    <citation type="submission" date="2025-08" db="UniProtKB">
        <authorList>
            <consortium name="Ensembl"/>
        </authorList>
    </citation>
    <scope>IDENTIFICATION</scope>
</reference>
<feature type="chain" id="PRO_5043523303" evidence="10">
    <location>
        <begin position="20"/>
        <end position="551"/>
    </location>
</feature>
<dbReference type="InterPro" id="IPR003599">
    <property type="entry name" value="Ig_sub"/>
</dbReference>
<keyword evidence="3" id="KW-0677">Repeat</keyword>
<dbReference type="GO" id="GO:0004908">
    <property type="term" value="F:interleukin-1 receptor activity"/>
    <property type="evidence" value="ECO:0007669"/>
    <property type="project" value="InterPro"/>
</dbReference>
<evidence type="ECO:0000256" key="3">
    <source>
        <dbReference type="ARBA" id="ARBA00022737"/>
    </source>
</evidence>
<keyword evidence="8" id="KW-0393">Immunoglobulin domain</keyword>
<feature type="transmembrane region" description="Helical" evidence="9">
    <location>
        <begin position="318"/>
        <end position="343"/>
    </location>
</feature>
<dbReference type="PANTHER" id="PTHR11890:SF26">
    <property type="entry name" value="INTERLEUKIN-1 RECEPTOR TYPE 1"/>
    <property type="match status" value="1"/>
</dbReference>
<evidence type="ECO:0000313" key="13">
    <source>
        <dbReference type="Ensembl" id="ENSATEP00000003317.3"/>
    </source>
</evidence>
<dbReference type="PROSITE" id="PS50835">
    <property type="entry name" value="IG_LIKE"/>
    <property type="match status" value="2"/>
</dbReference>
<dbReference type="RefSeq" id="XP_026233193.1">
    <property type="nucleotide sequence ID" value="XM_026377408.1"/>
</dbReference>
<dbReference type="InterPro" id="IPR000157">
    <property type="entry name" value="TIR_dom"/>
</dbReference>
<dbReference type="STRING" id="64144.ENSATEP00000003317"/>
<evidence type="ECO:0000256" key="1">
    <source>
        <dbReference type="ARBA" id="ARBA00009752"/>
    </source>
</evidence>
<dbReference type="Proteomes" id="UP000265040">
    <property type="component" value="Chromosome 21"/>
</dbReference>
<dbReference type="InterPro" id="IPR004074">
    <property type="entry name" value="IL-1_rcpt_I/II-typ"/>
</dbReference>
<keyword evidence="5" id="KW-0520">NAD</keyword>
<evidence type="ECO:0000259" key="12">
    <source>
        <dbReference type="PROSITE" id="PS50835"/>
    </source>
</evidence>
<evidence type="ECO:0000256" key="5">
    <source>
        <dbReference type="ARBA" id="ARBA00023027"/>
    </source>
</evidence>
<dbReference type="PANTHER" id="PTHR11890">
    <property type="entry name" value="INTERLEUKIN-1 RECEPTOR FAMILY MEMBER"/>
    <property type="match status" value="1"/>
</dbReference>
<dbReference type="GeneTree" id="ENSGT01090000259985"/>
<keyword evidence="7" id="KW-0325">Glycoprotein</keyword>
<proteinExistence type="inferred from homology"/>
<dbReference type="SUPFAM" id="SSF48726">
    <property type="entry name" value="Immunoglobulin"/>
    <property type="match status" value="2"/>
</dbReference>
<evidence type="ECO:0000256" key="4">
    <source>
        <dbReference type="ARBA" id="ARBA00022801"/>
    </source>
</evidence>
<keyword evidence="4" id="KW-0378">Hydrolase</keyword>
<keyword evidence="9" id="KW-1133">Transmembrane helix</keyword>
<dbReference type="Pfam" id="PF01582">
    <property type="entry name" value="TIR"/>
    <property type="match status" value="1"/>
</dbReference>
<dbReference type="SMART" id="SM00255">
    <property type="entry name" value="TIR"/>
    <property type="match status" value="1"/>
</dbReference>
<keyword evidence="9" id="KW-0472">Membrane</keyword>
<dbReference type="SMART" id="SM00409">
    <property type="entry name" value="IG"/>
    <property type="match status" value="3"/>
</dbReference>
<dbReference type="GO" id="GO:0016787">
    <property type="term" value="F:hydrolase activity"/>
    <property type="evidence" value="ECO:0007669"/>
    <property type="project" value="UniProtKB-KW"/>
</dbReference>
<dbReference type="GeneID" id="113173825"/>
<keyword evidence="14" id="KW-1185">Reference proteome</keyword>
<feature type="domain" description="Ig-like" evidence="12">
    <location>
        <begin position="33"/>
        <end position="106"/>
    </location>
</feature>
<keyword evidence="9" id="KW-0812">Transmembrane</keyword>
<reference evidence="13" key="1">
    <citation type="submission" date="2021-04" db="EMBL/GenBank/DDBJ databases">
        <authorList>
            <consortium name="Wellcome Sanger Institute Data Sharing"/>
        </authorList>
    </citation>
    <scope>NUCLEOTIDE SEQUENCE [LARGE SCALE GENOMIC DNA]</scope>
</reference>